<gene>
    <name evidence="1" type="ORF">ERL59_03500</name>
</gene>
<dbReference type="PANTHER" id="PTHR41260">
    <property type="entry name" value="PROTEIN ECSC"/>
    <property type="match status" value="1"/>
</dbReference>
<keyword evidence="2" id="KW-1185">Reference proteome</keyword>
<dbReference type="EMBL" id="SIJB01000007">
    <property type="protein sequence ID" value="NBI28025.1"/>
    <property type="molecule type" value="Genomic_DNA"/>
</dbReference>
<dbReference type="RefSeq" id="WP_160644537.1">
    <property type="nucleotide sequence ID" value="NZ_SIJB01000007.1"/>
</dbReference>
<comment type="caution">
    <text evidence="1">The sequence shown here is derived from an EMBL/GenBank/DDBJ whole genome shotgun (WGS) entry which is preliminary data.</text>
</comment>
<organism evidence="1 2">
    <name type="scientific">Chengkuizengella marina</name>
    <dbReference type="NCBI Taxonomy" id="2507566"/>
    <lineage>
        <taxon>Bacteria</taxon>
        <taxon>Bacillati</taxon>
        <taxon>Bacillota</taxon>
        <taxon>Bacilli</taxon>
        <taxon>Bacillales</taxon>
        <taxon>Paenibacillaceae</taxon>
        <taxon>Chengkuizengella</taxon>
    </lineage>
</organism>
<evidence type="ECO:0000313" key="1">
    <source>
        <dbReference type="EMBL" id="NBI28025.1"/>
    </source>
</evidence>
<accession>A0A6N9PZI7</accession>
<dbReference type="PANTHER" id="PTHR41260:SF1">
    <property type="entry name" value="PROTEIN ECSC"/>
    <property type="match status" value="1"/>
</dbReference>
<evidence type="ECO:0000313" key="2">
    <source>
        <dbReference type="Proteomes" id="UP000448943"/>
    </source>
</evidence>
<dbReference type="OrthoDB" id="1705901at2"/>
<proteinExistence type="predicted"/>
<name>A0A6N9PZI7_9BACL</name>
<dbReference type="Proteomes" id="UP000448943">
    <property type="component" value="Unassembled WGS sequence"/>
</dbReference>
<protein>
    <submittedName>
        <fullName evidence="1">EcsC family protein</fullName>
    </submittedName>
</protein>
<sequence length="241" mass="27573">MTYEEQMNLKLEQWILQLQKKPGILERSSRGLSKKINQKIPQKAHDTITAAIKGMIQSIIYGVDITPKGKVLSTELPLEIKDQKAEEWIIKYKKIAALEGAGTGAGGIFLGLVDFPALLSIKMKLLFELAHIYGYNTKYFHERLYILNIFQLAFSGYDHRLKTLSSIHNWDSTAKTLNDPENIDWEKFQQEYRDSLDFRKMLQMLPGIGAVVGAWANFGLIQELGDTAMNCYRMRILKSEI</sequence>
<reference evidence="1 2" key="1">
    <citation type="submission" date="2019-01" db="EMBL/GenBank/DDBJ databases">
        <title>Chengkuizengella sp. nov., isolated from deep-sea sediment of East Pacific Ocean.</title>
        <authorList>
            <person name="Yang J."/>
            <person name="Lai Q."/>
            <person name="Shao Z."/>
        </authorList>
    </citation>
    <scope>NUCLEOTIDE SEQUENCE [LARGE SCALE GENOMIC DNA]</scope>
    <source>
        <strain evidence="1 2">YPA3-1-1</strain>
    </source>
</reference>
<dbReference type="InterPro" id="IPR024787">
    <property type="entry name" value="EcsC"/>
</dbReference>
<dbReference type="Pfam" id="PF12787">
    <property type="entry name" value="EcsC"/>
    <property type="match status" value="1"/>
</dbReference>
<dbReference type="AlphaFoldDB" id="A0A6N9PZI7"/>